<evidence type="ECO:0000256" key="3">
    <source>
        <dbReference type="ARBA" id="ARBA00022475"/>
    </source>
</evidence>
<dbReference type="Gene3D" id="1.10.3720.10">
    <property type="entry name" value="MetI-like"/>
    <property type="match status" value="1"/>
</dbReference>
<dbReference type="GO" id="GO:0055085">
    <property type="term" value="P:transmembrane transport"/>
    <property type="evidence" value="ECO:0007669"/>
    <property type="project" value="InterPro"/>
</dbReference>
<dbReference type="CDD" id="cd06261">
    <property type="entry name" value="TM_PBP2"/>
    <property type="match status" value="1"/>
</dbReference>
<dbReference type="RefSeq" id="WP_047240467.1">
    <property type="nucleotide sequence ID" value="NZ_CP011541.1"/>
</dbReference>
<organism evidence="9 10">
    <name type="scientific">Corynebacterium epidermidicanis</name>
    <dbReference type="NCBI Taxonomy" id="1050174"/>
    <lineage>
        <taxon>Bacteria</taxon>
        <taxon>Bacillati</taxon>
        <taxon>Actinomycetota</taxon>
        <taxon>Actinomycetes</taxon>
        <taxon>Mycobacteriales</taxon>
        <taxon>Corynebacteriaceae</taxon>
        <taxon>Corynebacterium</taxon>
    </lineage>
</organism>
<reference evidence="9 10" key="1">
    <citation type="submission" date="2015-05" db="EMBL/GenBank/DDBJ databases">
        <title>Complete genome sequence of Corynebacterium epidermidicanis DSM 45586, isolated from the skin of a dog suffering from pruritus.</title>
        <authorList>
            <person name="Ruckert C."/>
            <person name="Albersmeier A."/>
            <person name="Winkler A."/>
            <person name="Tauch A."/>
        </authorList>
    </citation>
    <scope>NUCLEOTIDE SEQUENCE [LARGE SCALE GENOMIC DNA]</scope>
    <source>
        <strain evidence="9 10">DSM 45586</strain>
    </source>
</reference>
<dbReference type="PANTHER" id="PTHR30465:SF0">
    <property type="entry name" value="OLIGOPEPTIDE TRANSPORT SYSTEM PERMEASE PROTEIN APPB"/>
    <property type="match status" value="1"/>
</dbReference>
<feature type="domain" description="ABC transmembrane type-1" evidence="8">
    <location>
        <begin position="98"/>
        <end position="317"/>
    </location>
</feature>
<proteinExistence type="inferred from homology"/>
<evidence type="ECO:0000256" key="6">
    <source>
        <dbReference type="ARBA" id="ARBA00023136"/>
    </source>
</evidence>
<dbReference type="PANTHER" id="PTHR30465">
    <property type="entry name" value="INNER MEMBRANE ABC TRANSPORTER"/>
    <property type="match status" value="1"/>
</dbReference>
<dbReference type="PATRIC" id="fig|1050174.4.peg.1591"/>
<dbReference type="OrthoDB" id="147639at2"/>
<evidence type="ECO:0000313" key="10">
    <source>
        <dbReference type="Proteomes" id="UP000035368"/>
    </source>
</evidence>
<protein>
    <submittedName>
        <fullName evidence="9">ABC-type dipeptide/oligopeptide/nickel transport system, permease component</fullName>
    </submittedName>
</protein>
<feature type="transmembrane region" description="Helical" evidence="7">
    <location>
        <begin position="249"/>
        <end position="274"/>
    </location>
</feature>
<dbReference type="STRING" id="1050174.CEPID_07905"/>
<evidence type="ECO:0000256" key="7">
    <source>
        <dbReference type="RuleBase" id="RU363032"/>
    </source>
</evidence>
<dbReference type="InterPro" id="IPR035906">
    <property type="entry name" value="MetI-like_sf"/>
</dbReference>
<feature type="transmembrane region" description="Helical" evidence="7">
    <location>
        <begin position="294"/>
        <end position="320"/>
    </location>
</feature>
<comment type="subcellular location">
    <subcellularLocation>
        <location evidence="1 7">Cell membrane</location>
        <topology evidence="1 7">Multi-pass membrane protein</topology>
    </subcellularLocation>
</comment>
<name>A0A0G3GQE9_9CORY</name>
<evidence type="ECO:0000256" key="2">
    <source>
        <dbReference type="ARBA" id="ARBA00022448"/>
    </source>
</evidence>
<keyword evidence="6 7" id="KW-0472">Membrane</keyword>
<feature type="transmembrane region" description="Helical" evidence="7">
    <location>
        <begin position="134"/>
        <end position="159"/>
    </location>
</feature>
<comment type="similarity">
    <text evidence="7">Belongs to the binding-protein-dependent transport system permease family.</text>
</comment>
<dbReference type="KEGG" id="cei:CEPID_07905"/>
<dbReference type="GO" id="GO:0005886">
    <property type="term" value="C:plasma membrane"/>
    <property type="evidence" value="ECO:0007669"/>
    <property type="project" value="UniProtKB-SubCell"/>
</dbReference>
<accession>A0A0G3GQE9</accession>
<dbReference type="PROSITE" id="PS50928">
    <property type="entry name" value="ABC_TM1"/>
    <property type="match status" value="1"/>
</dbReference>
<keyword evidence="5 7" id="KW-1133">Transmembrane helix</keyword>
<dbReference type="Pfam" id="PF00528">
    <property type="entry name" value="BPD_transp_1"/>
    <property type="match status" value="1"/>
</dbReference>
<feature type="transmembrane region" description="Helical" evidence="7">
    <location>
        <begin position="98"/>
        <end position="122"/>
    </location>
</feature>
<keyword evidence="10" id="KW-1185">Reference proteome</keyword>
<dbReference type="AlphaFoldDB" id="A0A0G3GQE9"/>
<keyword evidence="4 7" id="KW-0812">Transmembrane</keyword>
<keyword evidence="2 7" id="KW-0813">Transport</keyword>
<evidence type="ECO:0000259" key="8">
    <source>
        <dbReference type="PROSITE" id="PS50928"/>
    </source>
</evidence>
<evidence type="ECO:0000313" key="9">
    <source>
        <dbReference type="EMBL" id="AKK03431.1"/>
    </source>
</evidence>
<dbReference type="InterPro" id="IPR000515">
    <property type="entry name" value="MetI-like"/>
</dbReference>
<evidence type="ECO:0000256" key="4">
    <source>
        <dbReference type="ARBA" id="ARBA00022692"/>
    </source>
</evidence>
<evidence type="ECO:0000256" key="1">
    <source>
        <dbReference type="ARBA" id="ARBA00004651"/>
    </source>
</evidence>
<evidence type="ECO:0000256" key="5">
    <source>
        <dbReference type="ARBA" id="ARBA00022989"/>
    </source>
</evidence>
<sequence>MIKFLIKKTAGWVVMIFVAVNITYLLANAFLDPRSNYEGRRPPIPEERVDQILQPLNLNDKEPLLDRWWTWLTDILLHWNWGTSPIGDSVNEQISYRIWVSAQLLLLATILSVVIGVGIGVYTASRQYKTGDRVFQTLSIFTMNIHVVVASIAVVWAAIEINKAAGTNVFYVTGASSSGVTGFFPQLVDAAQHLVLPTVSLVIISYAGYHFMQRSILLDNIDADYVRTARAKGLTRQQAIRRHALRTSIIPVATSVAFSIPGIFTGAVMTETIFGWQGMGQYFIQTIAKNDIHGVVAVAAFGALMTAIGALLSDIFVVFLDPRVRVN</sequence>
<keyword evidence="3" id="KW-1003">Cell membrane</keyword>
<dbReference type="Proteomes" id="UP000035368">
    <property type="component" value="Chromosome"/>
</dbReference>
<feature type="transmembrane region" description="Helical" evidence="7">
    <location>
        <begin position="12"/>
        <end position="31"/>
    </location>
</feature>
<feature type="transmembrane region" description="Helical" evidence="7">
    <location>
        <begin position="190"/>
        <end position="209"/>
    </location>
</feature>
<dbReference type="SUPFAM" id="SSF161098">
    <property type="entry name" value="MetI-like"/>
    <property type="match status" value="1"/>
</dbReference>
<dbReference type="EMBL" id="CP011541">
    <property type="protein sequence ID" value="AKK03431.1"/>
    <property type="molecule type" value="Genomic_DNA"/>
</dbReference>
<gene>
    <name evidence="9" type="primary">oppB1</name>
    <name evidence="9" type="ORF">CEPID_07905</name>
</gene>